<dbReference type="Gene3D" id="3.80.10.10">
    <property type="entry name" value="Ribonuclease Inhibitor"/>
    <property type="match status" value="1"/>
</dbReference>
<dbReference type="SUPFAM" id="SSF52047">
    <property type="entry name" value="RNI-like"/>
    <property type="match status" value="1"/>
</dbReference>
<dbReference type="InParanoid" id="A0A369J8B5"/>
<dbReference type="EMBL" id="LUEZ02000106">
    <property type="protein sequence ID" value="RDB18178.1"/>
    <property type="molecule type" value="Genomic_DNA"/>
</dbReference>
<sequence length="399" mass="45689">MLYPISSPSLPQELAEVTIDHLWDDRRALQACSLVCKAWLPSSWFHLFHELGLDYHGSKCDVPEEFSSAKYVRMLMLEDLPATQFPRDLAQFTSTTSLFINECYTLTMGPAISSTFPNITCLELKNVHYQSFGEFATMFCSFPLLQTFTMRTGSHPWPAYHGAVIPHISLPRGLCTLNIDTCRLYDVLHWLLTQKRLPRLATVRVHYAPTSAAFSIATLLRSLGASLQHLELALADKGGADAFKQIDLRYNTQLQSLTIQKGWKQLLMHFLSDCSQHSKLTTVSLTTYNPGMADFDWTEMNSMIMDPKTPLHLSSVNVWVMARPWQLPEFELPGVFRFLSERQRYKLLDARLVRPYTRRSWEAELALSADLQCCTYTEAAGREEFDDLKQFLLRKLLSK</sequence>
<organism evidence="1 2">
    <name type="scientific">Hypsizygus marmoreus</name>
    <name type="common">White beech mushroom</name>
    <name type="synonym">Agaricus marmoreus</name>
    <dbReference type="NCBI Taxonomy" id="39966"/>
    <lineage>
        <taxon>Eukaryota</taxon>
        <taxon>Fungi</taxon>
        <taxon>Dikarya</taxon>
        <taxon>Basidiomycota</taxon>
        <taxon>Agaricomycotina</taxon>
        <taxon>Agaricomycetes</taxon>
        <taxon>Agaricomycetidae</taxon>
        <taxon>Agaricales</taxon>
        <taxon>Tricholomatineae</taxon>
        <taxon>Lyophyllaceae</taxon>
        <taxon>Hypsizygus</taxon>
    </lineage>
</organism>
<proteinExistence type="predicted"/>
<name>A0A369J8B5_HYPMA</name>
<dbReference type="AlphaFoldDB" id="A0A369J8B5"/>
<comment type="caution">
    <text evidence="1">The sequence shown here is derived from an EMBL/GenBank/DDBJ whole genome shotgun (WGS) entry which is preliminary data.</text>
</comment>
<reference evidence="1" key="1">
    <citation type="submission" date="2018-04" db="EMBL/GenBank/DDBJ databases">
        <title>Whole genome sequencing of Hypsizygus marmoreus.</title>
        <authorList>
            <person name="Choi I.-G."/>
            <person name="Min B."/>
            <person name="Kim J.-G."/>
            <person name="Kim S."/>
            <person name="Oh Y.-L."/>
            <person name="Kong W.-S."/>
            <person name="Park H."/>
            <person name="Jeong J."/>
            <person name="Song E.-S."/>
        </authorList>
    </citation>
    <scope>NUCLEOTIDE SEQUENCE [LARGE SCALE GENOMIC DNA]</scope>
    <source>
        <strain evidence="1">51987-8</strain>
    </source>
</reference>
<protein>
    <recommendedName>
        <fullName evidence="3">F-box domain-containing protein</fullName>
    </recommendedName>
</protein>
<dbReference type="InterPro" id="IPR032675">
    <property type="entry name" value="LRR_dom_sf"/>
</dbReference>
<evidence type="ECO:0008006" key="3">
    <source>
        <dbReference type="Google" id="ProtNLM"/>
    </source>
</evidence>
<dbReference type="Proteomes" id="UP000076154">
    <property type="component" value="Unassembled WGS sequence"/>
</dbReference>
<keyword evidence="2" id="KW-1185">Reference proteome</keyword>
<evidence type="ECO:0000313" key="2">
    <source>
        <dbReference type="Proteomes" id="UP000076154"/>
    </source>
</evidence>
<accession>A0A369J8B5</accession>
<evidence type="ECO:0000313" key="1">
    <source>
        <dbReference type="EMBL" id="RDB18178.1"/>
    </source>
</evidence>
<gene>
    <name evidence="1" type="ORF">Hypma_000542</name>
</gene>
<dbReference type="OrthoDB" id="2788229at2759"/>